<evidence type="ECO:0000256" key="4">
    <source>
        <dbReference type="ARBA" id="ARBA00012541"/>
    </source>
</evidence>
<keyword evidence="5" id="KW-0328">Glycosyltransferase</keyword>
<dbReference type="InterPro" id="IPR006047">
    <property type="entry name" value="GH13_cat_dom"/>
</dbReference>
<dbReference type="SUPFAM" id="SSF51445">
    <property type="entry name" value="(Trans)glycosidases"/>
    <property type="match status" value="1"/>
</dbReference>
<dbReference type="Gene3D" id="3.20.20.80">
    <property type="entry name" value="Glycosidases"/>
    <property type="match status" value="1"/>
</dbReference>
<dbReference type="PIRSF" id="PIRSF000463">
    <property type="entry name" value="GlgB"/>
    <property type="match status" value="1"/>
</dbReference>
<accession>A0A9D9DL85</accession>
<dbReference type="InterPro" id="IPR017853">
    <property type="entry name" value="GH"/>
</dbReference>
<comment type="catalytic activity">
    <reaction evidence="1">
        <text>Transfers a segment of a (1-&gt;4)-alpha-D-glucan chain to a primary hydroxy group in a similar glucan chain.</text>
        <dbReference type="EC" id="2.4.1.18"/>
    </reaction>
</comment>
<dbReference type="AlphaFoldDB" id="A0A9D9DL85"/>
<name>A0A9D9DL85_9BACT</name>
<protein>
    <recommendedName>
        <fullName evidence="4">1,4-alpha-glucan branching enzyme</fullName>
        <ecNumber evidence="4">2.4.1.18</ecNumber>
    </recommendedName>
</protein>
<organism evidence="10 11">
    <name type="scientific">Candidatus Egerieousia excrementavium</name>
    <dbReference type="NCBI Taxonomy" id="2840778"/>
    <lineage>
        <taxon>Bacteria</taxon>
        <taxon>Pseudomonadati</taxon>
        <taxon>Bacteroidota</taxon>
        <taxon>Bacteroidia</taxon>
        <taxon>Bacteroidales</taxon>
        <taxon>Candidatus Egerieousia</taxon>
    </lineage>
</organism>
<dbReference type="GO" id="GO:0043169">
    <property type="term" value="F:cation binding"/>
    <property type="evidence" value="ECO:0007669"/>
    <property type="project" value="InterPro"/>
</dbReference>
<dbReference type="PANTHER" id="PTHR43651">
    <property type="entry name" value="1,4-ALPHA-GLUCAN-BRANCHING ENZYME"/>
    <property type="match status" value="1"/>
</dbReference>
<evidence type="ECO:0000256" key="5">
    <source>
        <dbReference type="ARBA" id="ARBA00022676"/>
    </source>
</evidence>
<evidence type="ECO:0000256" key="7">
    <source>
        <dbReference type="ARBA" id="ARBA00023277"/>
    </source>
</evidence>
<evidence type="ECO:0000313" key="10">
    <source>
        <dbReference type="EMBL" id="MBO8429401.1"/>
    </source>
</evidence>
<proteinExistence type="inferred from homology"/>
<evidence type="ECO:0000256" key="3">
    <source>
        <dbReference type="ARBA" id="ARBA00009000"/>
    </source>
</evidence>
<dbReference type="EMBL" id="JADINB010000127">
    <property type="protein sequence ID" value="MBO8429401.1"/>
    <property type="molecule type" value="Genomic_DNA"/>
</dbReference>
<dbReference type="SMART" id="SM00642">
    <property type="entry name" value="Aamy"/>
    <property type="match status" value="1"/>
</dbReference>
<dbReference type="SUPFAM" id="SSF51011">
    <property type="entry name" value="Glycosyl hydrolase domain"/>
    <property type="match status" value="1"/>
</dbReference>
<gene>
    <name evidence="10" type="ORF">IAC68_05685</name>
</gene>
<feature type="domain" description="Glycosyl hydrolase family 13 catalytic" evidence="9">
    <location>
        <begin position="170"/>
        <end position="532"/>
    </location>
</feature>
<dbReference type="PANTHER" id="PTHR43651:SF3">
    <property type="entry name" value="1,4-ALPHA-GLUCAN-BRANCHING ENZYME"/>
    <property type="match status" value="1"/>
</dbReference>
<comment type="caution">
    <text evidence="10">The sequence shown here is derived from an EMBL/GenBank/DDBJ whole genome shotgun (WGS) entry which is preliminary data.</text>
</comment>
<evidence type="ECO:0000256" key="6">
    <source>
        <dbReference type="ARBA" id="ARBA00022679"/>
    </source>
</evidence>
<dbReference type="GO" id="GO:0003844">
    <property type="term" value="F:1,4-alpha-glucan branching enzyme activity"/>
    <property type="evidence" value="ECO:0007669"/>
    <property type="project" value="UniProtKB-EC"/>
</dbReference>
<reference evidence="10" key="2">
    <citation type="journal article" date="2021" name="PeerJ">
        <title>Extensive microbial diversity within the chicken gut microbiome revealed by metagenomics and culture.</title>
        <authorList>
            <person name="Gilroy R."/>
            <person name="Ravi A."/>
            <person name="Getino M."/>
            <person name="Pursley I."/>
            <person name="Horton D.L."/>
            <person name="Alikhan N.F."/>
            <person name="Baker D."/>
            <person name="Gharbi K."/>
            <person name="Hall N."/>
            <person name="Watson M."/>
            <person name="Adriaenssens E.M."/>
            <person name="Foster-Nyarko E."/>
            <person name="Jarju S."/>
            <person name="Secka A."/>
            <person name="Antonio M."/>
            <person name="Oren A."/>
            <person name="Chaudhuri R.R."/>
            <person name="La Ragione R."/>
            <person name="Hildebrand F."/>
            <person name="Pallen M.J."/>
        </authorList>
    </citation>
    <scope>NUCLEOTIDE SEQUENCE</scope>
    <source>
        <strain evidence="10">15467</strain>
    </source>
</reference>
<dbReference type="Pfam" id="PF02922">
    <property type="entry name" value="CBM_48"/>
    <property type="match status" value="1"/>
</dbReference>
<comment type="function">
    <text evidence="2">Catalyzes the formation of the alpha-1,6-glucosidic linkages in glycogen by scission of a 1,4-alpha-linked oligosaccharide from growing alpha-1,4-glucan chains and the subsequent attachment of the oligosaccharide to the alpha-1,6 position.</text>
</comment>
<evidence type="ECO:0000259" key="9">
    <source>
        <dbReference type="SMART" id="SM00642"/>
    </source>
</evidence>
<feature type="active site" description="Nucleophile" evidence="8">
    <location>
        <position position="323"/>
    </location>
</feature>
<dbReference type="GO" id="GO:0005737">
    <property type="term" value="C:cytoplasm"/>
    <property type="evidence" value="ECO:0007669"/>
    <property type="project" value="TreeGrafter"/>
</dbReference>
<keyword evidence="6" id="KW-0808">Transferase</keyword>
<dbReference type="CDD" id="cd11321">
    <property type="entry name" value="AmyAc_bac_euk_BE"/>
    <property type="match status" value="1"/>
</dbReference>
<dbReference type="EC" id="2.4.1.18" evidence="4"/>
<dbReference type="InterPro" id="IPR004193">
    <property type="entry name" value="Glyco_hydro_13_N"/>
</dbReference>
<dbReference type="InterPro" id="IPR006048">
    <property type="entry name" value="A-amylase/branching_C"/>
</dbReference>
<dbReference type="InterPro" id="IPR037439">
    <property type="entry name" value="Branching_enzy"/>
</dbReference>
<dbReference type="SUPFAM" id="SSF81296">
    <property type="entry name" value="E set domains"/>
    <property type="match status" value="1"/>
</dbReference>
<evidence type="ECO:0000313" key="11">
    <source>
        <dbReference type="Proteomes" id="UP000823635"/>
    </source>
</evidence>
<keyword evidence="7" id="KW-0119">Carbohydrate metabolism</keyword>
<feature type="active site" description="Proton donor" evidence="8">
    <location>
        <position position="377"/>
    </location>
</feature>
<dbReference type="GO" id="GO:0005978">
    <property type="term" value="P:glycogen biosynthetic process"/>
    <property type="evidence" value="ECO:0007669"/>
    <property type="project" value="InterPro"/>
</dbReference>
<dbReference type="Pfam" id="PF00128">
    <property type="entry name" value="Alpha-amylase"/>
    <property type="match status" value="1"/>
</dbReference>
<dbReference type="Gene3D" id="2.60.40.1180">
    <property type="entry name" value="Golgi alpha-mannosidase II"/>
    <property type="match status" value="1"/>
</dbReference>
<dbReference type="InterPro" id="IPR013780">
    <property type="entry name" value="Glyco_hydro_b"/>
</dbReference>
<comment type="similarity">
    <text evidence="3">Belongs to the glycosyl hydrolase 13 family. GlgB subfamily.</text>
</comment>
<reference evidence="10" key="1">
    <citation type="submission" date="2020-10" db="EMBL/GenBank/DDBJ databases">
        <authorList>
            <person name="Gilroy R."/>
        </authorList>
    </citation>
    <scope>NUCLEOTIDE SEQUENCE</scope>
    <source>
        <strain evidence="10">15467</strain>
    </source>
</reference>
<evidence type="ECO:0000256" key="1">
    <source>
        <dbReference type="ARBA" id="ARBA00000826"/>
    </source>
</evidence>
<dbReference type="InterPro" id="IPR014756">
    <property type="entry name" value="Ig_E-set"/>
</dbReference>
<evidence type="ECO:0000256" key="8">
    <source>
        <dbReference type="PIRSR" id="PIRSR000463-1"/>
    </source>
</evidence>
<dbReference type="Pfam" id="PF02806">
    <property type="entry name" value="Alpha-amylase_C"/>
    <property type="match status" value="1"/>
</dbReference>
<sequence length="658" mass="75663">MFYERDSYLHPYARAIRERYMQTIIRRDEIAGYGGRIADHVNNHLYYGVHKEGGEWCFREYAPNARRIYVTGDFNGWRKLPEYAMKNIGNGNWELRVAADKVRHGEFFKWFVEWDGGCGERLPLYATRCVQDGQTKLFAAQIWAPEQPYSWKYGYAGAVRNPLVYEVHIGMATERYAVGSFNEFTEKVLPHVVATGYNTLQIMALQEHPYYGSFGYQVSNFFALSSRFGTPEDFKRLVDAAHEHKIAVIMDIVHSHAVKNELEGITNIDGSHGSCFFHTDWRGDHPAWGTKCFDYGKDATVRFLLSNCKFWMEEYHIDGFRFDGVTSMLYLDHGLGKAFTSYEDYFSPNTDNDALVYLGLANMLVKEINANGFTIAEDVSGMPGLAAPVSEGGTGFDYRMSMGIADHWIKWIKELKDEQWDVGNIYYELTNKRADERTISYAECHDQALVGDKTIIFRLIDKDMYTDMNLASNNMAVDRGIALHKMIRLVTLATAADGYLTFMGNEFGHPEWIDFPREGNGWSYHYARRQWSLCENGLLRYCKLYNFEKKMIHLFAKKHLLASPPVSIYNDIGRQVLAMSRGGYLFIFNFSPVNSYTDYGVECEAGSYSIVLDTDWKEFNGFGRNDRKMVHETFPAANGKSMLKLYLPQRSAFVLKKS</sequence>
<dbReference type="GO" id="GO:0004553">
    <property type="term" value="F:hydrolase activity, hydrolyzing O-glycosyl compounds"/>
    <property type="evidence" value="ECO:0007669"/>
    <property type="project" value="InterPro"/>
</dbReference>
<evidence type="ECO:0000256" key="2">
    <source>
        <dbReference type="ARBA" id="ARBA00002953"/>
    </source>
</evidence>
<dbReference type="Gene3D" id="2.60.40.10">
    <property type="entry name" value="Immunoglobulins"/>
    <property type="match status" value="1"/>
</dbReference>
<dbReference type="Proteomes" id="UP000823635">
    <property type="component" value="Unassembled WGS sequence"/>
</dbReference>
<dbReference type="InterPro" id="IPR013783">
    <property type="entry name" value="Ig-like_fold"/>
</dbReference>